<dbReference type="Gene3D" id="1.10.630.10">
    <property type="entry name" value="Cytochrome P450"/>
    <property type="match status" value="1"/>
</dbReference>
<dbReference type="AlphaFoldDB" id="A0A550C9Z3"/>
<evidence type="ECO:0000256" key="6">
    <source>
        <dbReference type="PIRSR" id="PIRSR602401-1"/>
    </source>
</evidence>
<keyword evidence="3 6" id="KW-0479">Metal-binding</keyword>
<dbReference type="STRING" id="97359.A0A550C9Z3"/>
<dbReference type="SUPFAM" id="SSF48264">
    <property type="entry name" value="Cytochrome P450"/>
    <property type="match status" value="1"/>
</dbReference>
<keyword evidence="5 6" id="KW-0408">Iron</keyword>
<organism evidence="8 9">
    <name type="scientific">Schizophyllum amplum</name>
    <dbReference type="NCBI Taxonomy" id="97359"/>
    <lineage>
        <taxon>Eukaryota</taxon>
        <taxon>Fungi</taxon>
        <taxon>Dikarya</taxon>
        <taxon>Basidiomycota</taxon>
        <taxon>Agaricomycotina</taxon>
        <taxon>Agaricomycetes</taxon>
        <taxon>Agaricomycetidae</taxon>
        <taxon>Agaricales</taxon>
        <taxon>Schizophyllaceae</taxon>
        <taxon>Schizophyllum</taxon>
    </lineage>
</organism>
<evidence type="ECO:0000256" key="5">
    <source>
        <dbReference type="ARBA" id="ARBA00023004"/>
    </source>
</evidence>
<dbReference type="PANTHER" id="PTHR46206">
    <property type="entry name" value="CYTOCHROME P450"/>
    <property type="match status" value="1"/>
</dbReference>
<dbReference type="InterPro" id="IPR017972">
    <property type="entry name" value="Cyt_P450_CS"/>
</dbReference>
<dbReference type="PRINTS" id="PR00463">
    <property type="entry name" value="EP450I"/>
</dbReference>
<dbReference type="CDD" id="cd11041">
    <property type="entry name" value="CYP503A1-like"/>
    <property type="match status" value="1"/>
</dbReference>
<dbReference type="GO" id="GO:0016705">
    <property type="term" value="F:oxidoreductase activity, acting on paired donors, with incorporation or reduction of molecular oxygen"/>
    <property type="evidence" value="ECO:0007669"/>
    <property type="project" value="InterPro"/>
</dbReference>
<name>A0A550C9Z3_9AGAR</name>
<evidence type="ECO:0000313" key="9">
    <source>
        <dbReference type="Proteomes" id="UP000320762"/>
    </source>
</evidence>
<dbReference type="EMBL" id="VDMD01000016">
    <property type="protein sequence ID" value="TRM61618.1"/>
    <property type="molecule type" value="Genomic_DNA"/>
</dbReference>
<evidence type="ECO:0000256" key="2">
    <source>
        <dbReference type="ARBA" id="ARBA00010617"/>
    </source>
</evidence>
<dbReference type="GO" id="GO:0004497">
    <property type="term" value="F:monooxygenase activity"/>
    <property type="evidence" value="ECO:0007669"/>
    <property type="project" value="UniProtKB-KW"/>
</dbReference>
<accession>A0A550C9Z3</accession>
<dbReference type="InterPro" id="IPR002401">
    <property type="entry name" value="Cyt_P450_E_grp-I"/>
</dbReference>
<dbReference type="InterPro" id="IPR036396">
    <property type="entry name" value="Cyt_P450_sf"/>
</dbReference>
<sequence>MFLTFYSSSAALLTSGALVFLSLKWLSSKLRAHRAMSGIPAVGHASLLGSCVSAFEFLLDSPGFIQKGYDTYKGRAFRVPELTHWTVVISGGLVDEFFRLPDKTASLQDAVHEILQADYTLGRAIITNPYHIPLVHVHEELAHVMDHGLHSTTEEWVEIQGFQLLLEAICHASNRIFVGHPLCHNQRFVTICVGYSKEVIKVAAVLNMFPDWIKPLLACCFKVQSYIDEAARLLRPIIEQRYASTRDKGNDYEGKPWLMDKAEASEQDVVGLTRRILTLNFAALHTTTLTSAHALYHIAANPQYADEWTRSAIDRLPRLNSFLKETQRLKGSDAVISLARKTRESLTLSDGTTIPAGTFVAVAGTAVHRDSEHFKDPLAFMPWRYMEQHGGRLGHATSEDLTVTSLTHLAFGHGHTACPGRFLASLEMKLLILHLVENYNIKFAGAGERPPNKWFSVHCVPDPAARLMFRKRKAIVAA</sequence>
<dbReference type="GO" id="GO:0005506">
    <property type="term" value="F:iron ion binding"/>
    <property type="evidence" value="ECO:0007669"/>
    <property type="project" value="InterPro"/>
</dbReference>
<keyword evidence="9" id="KW-1185">Reference proteome</keyword>
<proteinExistence type="inferred from homology"/>
<comment type="similarity">
    <text evidence="2 7">Belongs to the cytochrome P450 family.</text>
</comment>
<keyword evidence="7" id="KW-0503">Monooxygenase</keyword>
<comment type="caution">
    <text evidence="8">The sequence shown here is derived from an EMBL/GenBank/DDBJ whole genome shotgun (WGS) entry which is preliminary data.</text>
</comment>
<dbReference type="PROSITE" id="PS00086">
    <property type="entry name" value="CYTOCHROME_P450"/>
    <property type="match status" value="1"/>
</dbReference>
<dbReference type="Proteomes" id="UP000320762">
    <property type="component" value="Unassembled WGS sequence"/>
</dbReference>
<dbReference type="OrthoDB" id="1844152at2759"/>
<protein>
    <submittedName>
        <fullName evidence="8">Cytochrome P450</fullName>
    </submittedName>
</protein>
<evidence type="ECO:0000256" key="4">
    <source>
        <dbReference type="ARBA" id="ARBA00023002"/>
    </source>
</evidence>
<dbReference type="GO" id="GO:0020037">
    <property type="term" value="F:heme binding"/>
    <property type="evidence" value="ECO:0007669"/>
    <property type="project" value="InterPro"/>
</dbReference>
<evidence type="ECO:0000313" key="8">
    <source>
        <dbReference type="EMBL" id="TRM61618.1"/>
    </source>
</evidence>
<gene>
    <name evidence="8" type="ORF">BD626DRAFT_549180</name>
</gene>
<dbReference type="InterPro" id="IPR001128">
    <property type="entry name" value="Cyt_P450"/>
</dbReference>
<feature type="binding site" description="axial binding residue" evidence="6">
    <location>
        <position position="418"/>
    </location>
    <ligand>
        <name>heme</name>
        <dbReference type="ChEBI" id="CHEBI:30413"/>
    </ligand>
    <ligandPart>
        <name>Fe</name>
        <dbReference type="ChEBI" id="CHEBI:18248"/>
    </ligandPart>
</feature>
<keyword evidence="6 7" id="KW-0349">Heme</keyword>
<reference evidence="8 9" key="1">
    <citation type="journal article" date="2019" name="New Phytol.">
        <title>Comparative genomics reveals unique wood-decay strategies and fruiting body development in the Schizophyllaceae.</title>
        <authorList>
            <person name="Almasi E."/>
            <person name="Sahu N."/>
            <person name="Krizsan K."/>
            <person name="Balint B."/>
            <person name="Kovacs G.M."/>
            <person name="Kiss B."/>
            <person name="Cseklye J."/>
            <person name="Drula E."/>
            <person name="Henrissat B."/>
            <person name="Nagy I."/>
            <person name="Chovatia M."/>
            <person name="Adam C."/>
            <person name="LaButti K."/>
            <person name="Lipzen A."/>
            <person name="Riley R."/>
            <person name="Grigoriev I.V."/>
            <person name="Nagy L.G."/>
        </authorList>
    </citation>
    <scope>NUCLEOTIDE SEQUENCE [LARGE SCALE GENOMIC DNA]</scope>
    <source>
        <strain evidence="8 9">NL-1724</strain>
    </source>
</reference>
<evidence type="ECO:0000256" key="3">
    <source>
        <dbReference type="ARBA" id="ARBA00022723"/>
    </source>
</evidence>
<comment type="cofactor">
    <cofactor evidence="1 6">
        <name>heme</name>
        <dbReference type="ChEBI" id="CHEBI:30413"/>
    </cofactor>
</comment>
<dbReference type="Pfam" id="PF00067">
    <property type="entry name" value="p450"/>
    <property type="match status" value="1"/>
</dbReference>
<keyword evidence="4 7" id="KW-0560">Oxidoreductase</keyword>
<evidence type="ECO:0000256" key="1">
    <source>
        <dbReference type="ARBA" id="ARBA00001971"/>
    </source>
</evidence>
<evidence type="ECO:0000256" key="7">
    <source>
        <dbReference type="RuleBase" id="RU000461"/>
    </source>
</evidence>